<evidence type="ECO:0000256" key="2">
    <source>
        <dbReference type="ARBA" id="ARBA00007815"/>
    </source>
</evidence>
<dbReference type="FunFam" id="2.40.50.140:FF:000184">
    <property type="entry name" value="replication protein A 32 kDa subunit A-like"/>
    <property type="match status" value="1"/>
</dbReference>
<dbReference type="Pfam" id="PF08784">
    <property type="entry name" value="RPA_C"/>
    <property type="match status" value="1"/>
</dbReference>
<comment type="caution">
    <text evidence="13">The sequence shown here is derived from an EMBL/GenBank/DDBJ whole genome shotgun (WGS) entry which is preliminary data.</text>
</comment>
<dbReference type="GO" id="GO:0000781">
    <property type="term" value="C:chromosome, telomeric region"/>
    <property type="evidence" value="ECO:0007669"/>
    <property type="project" value="TreeGrafter"/>
</dbReference>
<name>A0A314UNI9_PRUYE</name>
<dbReference type="Gene3D" id="2.40.50.140">
    <property type="entry name" value="Nucleic acid-binding proteins"/>
    <property type="match status" value="1"/>
</dbReference>
<dbReference type="GO" id="GO:0035861">
    <property type="term" value="C:site of double-strand break"/>
    <property type="evidence" value="ECO:0007669"/>
    <property type="project" value="TreeGrafter"/>
</dbReference>
<keyword evidence="7" id="KW-0234">DNA repair</keyword>
<dbReference type="InterPro" id="IPR014892">
    <property type="entry name" value="RPA_C"/>
</dbReference>
<dbReference type="STRING" id="2094558.A0A314UNI9"/>
<reference evidence="13 14" key="1">
    <citation type="submission" date="2018-02" db="EMBL/GenBank/DDBJ databases">
        <title>Draft genome of wild Prunus yedoensis var. nudiflora.</title>
        <authorList>
            <person name="Baek S."/>
            <person name="Kim J.-H."/>
            <person name="Choi K."/>
            <person name="Kim G.-B."/>
            <person name="Cho A."/>
            <person name="Jang H."/>
            <person name="Shin C.-H."/>
            <person name="Yu H.-J."/>
            <person name="Mun J.-H."/>
        </authorList>
    </citation>
    <scope>NUCLEOTIDE SEQUENCE [LARGE SCALE GENOMIC DNA]</scope>
    <source>
        <strain evidence="14">cv. Jeju island</strain>
        <tissue evidence="13">Leaf</tissue>
    </source>
</reference>
<dbReference type="GO" id="GO:0005662">
    <property type="term" value="C:DNA replication factor A complex"/>
    <property type="evidence" value="ECO:0007669"/>
    <property type="project" value="TreeGrafter"/>
</dbReference>
<keyword evidence="14" id="KW-1185">Reference proteome</keyword>
<dbReference type="FunFam" id="1.10.10.10:FF:000168">
    <property type="entry name" value="Replication protein A 32 kDa subunit"/>
    <property type="match status" value="1"/>
</dbReference>
<dbReference type="InterPro" id="IPR036388">
    <property type="entry name" value="WH-like_DNA-bd_sf"/>
</dbReference>
<evidence type="ECO:0000256" key="4">
    <source>
        <dbReference type="ARBA" id="ARBA00022763"/>
    </source>
</evidence>
<dbReference type="PIRSF" id="PIRSF036949">
    <property type="entry name" value="RPA32"/>
    <property type="match status" value="1"/>
</dbReference>
<gene>
    <name evidence="13" type="ORF">Pyn_35471</name>
</gene>
<evidence type="ECO:0000256" key="10">
    <source>
        <dbReference type="SAM" id="MobiDB-lite"/>
    </source>
</evidence>
<evidence type="ECO:0000259" key="12">
    <source>
        <dbReference type="Pfam" id="PF08784"/>
    </source>
</evidence>
<dbReference type="InterPro" id="IPR012340">
    <property type="entry name" value="NA-bd_OB-fold"/>
</dbReference>
<dbReference type="Pfam" id="PF01336">
    <property type="entry name" value="tRNA_anti-codon"/>
    <property type="match status" value="1"/>
</dbReference>
<dbReference type="AlphaFoldDB" id="A0A314UNI9"/>
<sequence>MFSSSQFDSTSAFSGGGFMASQSTQFGDSTPSPAKSRETHGLVPVTVKQISESHQSGDEKSNFVISGADVANVSVVGMVFDKAERNTDVGFTIDDGTGRIKCRRWVNENFDSKEMQEIEDGMYVRVNGHLKVFQGVRQIVAFSVRPVKNFDEVTFHFIECIHTHLQTSKLQLQGNSATQPQSVDSSLSTPVRSGSSGYQTAPSNQFSGQVSVDGIKGCDQLVLDYLQQPSSIGKEKGIHRDELSQHLKVPVGKILEAIRSLEEEGLIYSTIDEFHYKSAAYG</sequence>
<dbReference type="GO" id="GO:0006260">
    <property type="term" value="P:DNA replication"/>
    <property type="evidence" value="ECO:0007669"/>
    <property type="project" value="UniProtKB-KW"/>
</dbReference>
<keyword evidence="3" id="KW-0235">DNA replication</keyword>
<evidence type="ECO:0000256" key="1">
    <source>
        <dbReference type="ARBA" id="ARBA00004123"/>
    </source>
</evidence>
<evidence type="ECO:0000256" key="9">
    <source>
        <dbReference type="ARBA" id="ARBA00057177"/>
    </source>
</evidence>
<feature type="domain" description="OB" evidence="11">
    <location>
        <begin position="73"/>
        <end position="146"/>
    </location>
</feature>
<evidence type="ECO:0000256" key="6">
    <source>
        <dbReference type="ARBA" id="ARBA00023172"/>
    </source>
</evidence>
<dbReference type="InterPro" id="IPR004365">
    <property type="entry name" value="NA-bd_OB_tRNA"/>
</dbReference>
<dbReference type="PANTHER" id="PTHR13989:SF34">
    <property type="entry name" value="REPLICATION PROTEIN A 32 KDA SUBUNIT A"/>
    <property type="match status" value="1"/>
</dbReference>
<evidence type="ECO:0000256" key="5">
    <source>
        <dbReference type="ARBA" id="ARBA00023125"/>
    </source>
</evidence>
<evidence type="ECO:0000313" key="14">
    <source>
        <dbReference type="Proteomes" id="UP000250321"/>
    </source>
</evidence>
<dbReference type="PANTHER" id="PTHR13989">
    <property type="entry name" value="REPLICATION PROTEIN A-RELATED"/>
    <property type="match status" value="1"/>
</dbReference>
<comment type="function">
    <text evidence="9">Component of the replication protein A complex (RPA) required for DNA recombination, repair and replication. The activity of RPA is mediated by single-stranded DNA binding and protein interactions. Required fo cell division in meristems. Involved in the maintenance of transcriptional epigenetic gene silencing (TGS) at specific loci (including some transposons) by regulating histone H3 acetylation, 'Lys-4' and 'Lys-9' methylation.</text>
</comment>
<dbReference type="Proteomes" id="UP000250321">
    <property type="component" value="Unassembled WGS sequence"/>
</dbReference>
<protein>
    <submittedName>
        <fullName evidence="13">Replication protein A 32 kDa subunit A isoform X1</fullName>
    </submittedName>
</protein>
<keyword evidence="5" id="KW-0238">DNA-binding</keyword>
<evidence type="ECO:0000256" key="8">
    <source>
        <dbReference type="ARBA" id="ARBA00023242"/>
    </source>
</evidence>
<keyword evidence="6" id="KW-0233">DNA recombination</keyword>
<dbReference type="InterPro" id="IPR040260">
    <property type="entry name" value="RFA2-like"/>
</dbReference>
<dbReference type="SUPFAM" id="SSF46785">
    <property type="entry name" value="Winged helix' DNA-binding domain"/>
    <property type="match status" value="1"/>
</dbReference>
<dbReference type="GO" id="GO:0006289">
    <property type="term" value="P:nucleotide-excision repair"/>
    <property type="evidence" value="ECO:0007669"/>
    <property type="project" value="TreeGrafter"/>
</dbReference>
<dbReference type="OrthoDB" id="25571at2759"/>
<evidence type="ECO:0000313" key="13">
    <source>
        <dbReference type="EMBL" id="PQM38356.1"/>
    </source>
</evidence>
<dbReference type="GO" id="GO:0003697">
    <property type="term" value="F:single-stranded DNA binding"/>
    <property type="evidence" value="ECO:0007669"/>
    <property type="project" value="TreeGrafter"/>
</dbReference>
<comment type="subcellular location">
    <subcellularLocation>
        <location evidence="1">Nucleus</location>
    </subcellularLocation>
</comment>
<evidence type="ECO:0000256" key="3">
    <source>
        <dbReference type="ARBA" id="ARBA00022705"/>
    </source>
</evidence>
<dbReference type="Gene3D" id="1.10.10.10">
    <property type="entry name" value="Winged helix-like DNA-binding domain superfamily/Winged helix DNA-binding domain"/>
    <property type="match status" value="1"/>
</dbReference>
<dbReference type="GO" id="GO:0000724">
    <property type="term" value="P:double-strand break repair via homologous recombination"/>
    <property type="evidence" value="ECO:0007669"/>
    <property type="project" value="TreeGrafter"/>
</dbReference>
<proteinExistence type="inferred from homology"/>
<feature type="region of interest" description="Disordered" evidence="10">
    <location>
        <begin position="172"/>
        <end position="204"/>
    </location>
</feature>
<feature type="domain" description="Replication protein A C-terminal" evidence="12">
    <location>
        <begin position="164"/>
        <end position="273"/>
    </location>
</feature>
<accession>A0A314UNI9</accession>
<comment type="similarity">
    <text evidence="2">Belongs to the replication factor A protein 2 family.</text>
</comment>
<keyword evidence="8" id="KW-0539">Nucleus</keyword>
<organism evidence="13 14">
    <name type="scientific">Prunus yedoensis var. nudiflora</name>
    <dbReference type="NCBI Taxonomy" id="2094558"/>
    <lineage>
        <taxon>Eukaryota</taxon>
        <taxon>Viridiplantae</taxon>
        <taxon>Streptophyta</taxon>
        <taxon>Embryophyta</taxon>
        <taxon>Tracheophyta</taxon>
        <taxon>Spermatophyta</taxon>
        <taxon>Magnoliopsida</taxon>
        <taxon>eudicotyledons</taxon>
        <taxon>Gunneridae</taxon>
        <taxon>Pentapetalae</taxon>
        <taxon>rosids</taxon>
        <taxon>fabids</taxon>
        <taxon>Rosales</taxon>
        <taxon>Rosaceae</taxon>
        <taxon>Amygdaloideae</taxon>
        <taxon>Amygdaleae</taxon>
        <taxon>Prunus</taxon>
    </lineage>
</organism>
<keyword evidence="4" id="KW-0227">DNA damage</keyword>
<dbReference type="InterPro" id="IPR014646">
    <property type="entry name" value="Rfa2/RPA32"/>
</dbReference>
<dbReference type="SUPFAM" id="SSF50249">
    <property type="entry name" value="Nucleic acid-binding proteins"/>
    <property type="match status" value="1"/>
</dbReference>
<dbReference type="CDD" id="cd04478">
    <property type="entry name" value="RPA2_DBD_D"/>
    <property type="match status" value="1"/>
</dbReference>
<dbReference type="EMBL" id="PJQY01003319">
    <property type="protein sequence ID" value="PQM38356.1"/>
    <property type="molecule type" value="Genomic_DNA"/>
</dbReference>
<evidence type="ECO:0000259" key="11">
    <source>
        <dbReference type="Pfam" id="PF01336"/>
    </source>
</evidence>
<evidence type="ECO:0000256" key="7">
    <source>
        <dbReference type="ARBA" id="ARBA00023204"/>
    </source>
</evidence>
<dbReference type="InterPro" id="IPR036390">
    <property type="entry name" value="WH_DNA-bd_sf"/>
</dbReference>